<evidence type="ECO:0000313" key="2">
    <source>
        <dbReference type="Proteomes" id="UP001059773"/>
    </source>
</evidence>
<accession>A0ABY5JTQ1</accession>
<proteinExistence type="predicted"/>
<keyword evidence="2" id="KW-1185">Reference proteome</keyword>
<reference evidence="1" key="1">
    <citation type="submission" date="2022-07" db="EMBL/GenBank/DDBJ databases">
        <title>FELIX.</title>
        <authorList>
            <person name="Wan K.H."/>
            <person name="Park S."/>
            <person name="Lawrence Q."/>
            <person name="Eichenberger J.P."/>
            <person name="Booth B.W."/>
            <person name="Piaggio A.J."/>
            <person name="Chandler J.C."/>
            <person name="Franklin A.B."/>
            <person name="Celniker S.E."/>
        </authorList>
    </citation>
    <scope>NUCLEOTIDE SEQUENCE</scope>
    <source>
        <strain evidence="1">QA-1986 374</strain>
    </source>
</reference>
<dbReference type="EMBL" id="CP101914">
    <property type="protein sequence ID" value="UUI03710.1"/>
    <property type="molecule type" value="Genomic_DNA"/>
</dbReference>
<sequence length="119" mass="14168">MESYLEKKLLEKVMSRFLSKEEQLVYEKVINMENRISEKASTPEHFMDLLRVESPHQHVAEAFELSLPELLKILKEIEEKIEKRTEQIKAETQWMDCTNVVSAAFEVNNNRKYFFTEGR</sequence>
<protein>
    <recommendedName>
        <fullName evidence="3">Flagellar protein FliT</fullName>
    </recommendedName>
</protein>
<evidence type="ECO:0008006" key="3">
    <source>
        <dbReference type="Google" id="ProtNLM"/>
    </source>
</evidence>
<name>A0ABY5JTQ1_9BACI</name>
<organism evidence="1 2">
    <name type="scientific">Oceanobacillus jeddahense</name>
    <dbReference type="NCBI Taxonomy" id="1462527"/>
    <lineage>
        <taxon>Bacteria</taxon>
        <taxon>Bacillati</taxon>
        <taxon>Bacillota</taxon>
        <taxon>Bacilli</taxon>
        <taxon>Bacillales</taxon>
        <taxon>Bacillaceae</taxon>
        <taxon>Oceanobacillus</taxon>
    </lineage>
</organism>
<evidence type="ECO:0000313" key="1">
    <source>
        <dbReference type="EMBL" id="UUI03710.1"/>
    </source>
</evidence>
<gene>
    <name evidence="1" type="ORF">NP439_03155</name>
</gene>
<dbReference type="RefSeq" id="WP_256708748.1">
    <property type="nucleotide sequence ID" value="NZ_CP101914.1"/>
</dbReference>
<dbReference type="Proteomes" id="UP001059773">
    <property type="component" value="Chromosome"/>
</dbReference>